<dbReference type="PANTHER" id="PTHR42776">
    <property type="entry name" value="SERINE PEPTIDASE S9 FAMILY MEMBER"/>
    <property type="match status" value="1"/>
</dbReference>
<keyword evidence="1" id="KW-0378">Hydrolase</keyword>
<dbReference type="GO" id="GO:0006508">
    <property type="term" value="P:proteolysis"/>
    <property type="evidence" value="ECO:0007669"/>
    <property type="project" value="InterPro"/>
</dbReference>
<evidence type="ECO:0000256" key="1">
    <source>
        <dbReference type="ARBA" id="ARBA00022801"/>
    </source>
</evidence>
<feature type="region of interest" description="Disordered" evidence="3">
    <location>
        <begin position="177"/>
        <end position="198"/>
    </location>
</feature>
<feature type="domain" description="Peptidase S9 prolyl oligopeptidase catalytic" evidence="4">
    <location>
        <begin position="443"/>
        <end position="640"/>
    </location>
</feature>
<evidence type="ECO:0000256" key="2">
    <source>
        <dbReference type="ARBA" id="ARBA00022825"/>
    </source>
</evidence>
<dbReference type="GO" id="GO:0004177">
    <property type="term" value="F:aminopeptidase activity"/>
    <property type="evidence" value="ECO:0007669"/>
    <property type="project" value="UniProtKB-KW"/>
</dbReference>
<feature type="region of interest" description="Disordered" evidence="3">
    <location>
        <begin position="648"/>
        <end position="691"/>
    </location>
</feature>
<keyword evidence="2" id="KW-0720">Serine protease</keyword>
<keyword evidence="6" id="KW-1185">Reference proteome</keyword>
<dbReference type="Pfam" id="PF07676">
    <property type="entry name" value="PD40"/>
    <property type="match status" value="3"/>
</dbReference>
<dbReference type="Gene3D" id="3.40.50.1820">
    <property type="entry name" value="alpha/beta hydrolase"/>
    <property type="match status" value="1"/>
</dbReference>
<gene>
    <name evidence="5" type="ORF">SAMN05660657_01440</name>
</gene>
<accession>A0A1I6YT74</accession>
<name>A0A1I6YT74_9ACTN</name>
<dbReference type="InterPro" id="IPR011659">
    <property type="entry name" value="WD40"/>
</dbReference>
<dbReference type="InterPro" id="IPR029058">
    <property type="entry name" value="AB_hydrolase_fold"/>
</dbReference>
<keyword evidence="5" id="KW-0031">Aminopeptidase</keyword>
<dbReference type="InterPro" id="IPR001375">
    <property type="entry name" value="Peptidase_S9_cat"/>
</dbReference>
<evidence type="ECO:0000313" key="5">
    <source>
        <dbReference type="EMBL" id="SFT53643.1"/>
    </source>
</evidence>
<dbReference type="AlphaFoldDB" id="A0A1I6YT74"/>
<organism evidence="5 6">
    <name type="scientific">Geodermatophilus amargosae</name>
    <dbReference type="NCBI Taxonomy" id="1296565"/>
    <lineage>
        <taxon>Bacteria</taxon>
        <taxon>Bacillati</taxon>
        <taxon>Actinomycetota</taxon>
        <taxon>Actinomycetes</taxon>
        <taxon>Geodermatophilales</taxon>
        <taxon>Geodermatophilaceae</taxon>
        <taxon>Geodermatophilus</taxon>
    </lineage>
</organism>
<evidence type="ECO:0000259" key="4">
    <source>
        <dbReference type="Pfam" id="PF00326"/>
    </source>
</evidence>
<dbReference type="GO" id="GO:0004252">
    <property type="term" value="F:serine-type endopeptidase activity"/>
    <property type="evidence" value="ECO:0007669"/>
    <property type="project" value="TreeGrafter"/>
</dbReference>
<reference evidence="6" key="1">
    <citation type="submission" date="2016-10" db="EMBL/GenBank/DDBJ databases">
        <authorList>
            <person name="Varghese N."/>
            <person name="Submissions S."/>
        </authorList>
    </citation>
    <scope>NUCLEOTIDE SEQUENCE [LARGE SCALE GENOMIC DNA]</scope>
    <source>
        <strain evidence="6">DSM 46136</strain>
    </source>
</reference>
<dbReference type="InterPro" id="IPR011042">
    <property type="entry name" value="6-blade_b-propeller_TolB-like"/>
</dbReference>
<dbReference type="Proteomes" id="UP000199546">
    <property type="component" value="Unassembled WGS sequence"/>
</dbReference>
<dbReference type="OrthoDB" id="262125at2"/>
<keyword evidence="5" id="KW-0645">Protease</keyword>
<dbReference type="SUPFAM" id="SSF53474">
    <property type="entry name" value="alpha/beta-Hydrolases"/>
    <property type="match status" value="1"/>
</dbReference>
<protein>
    <submittedName>
        <fullName evidence="5">Dipeptidyl aminopeptidase/acylaminoacyl peptidase</fullName>
    </submittedName>
</protein>
<dbReference type="Gene3D" id="2.120.10.30">
    <property type="entry name" value="TolB, C-terminal domain"/>
    <property type="match status" value="2"/>
</dbReference>
<dbReference type="Pfam" id="PF00326">
    <property type="entry name" value="Peptidase_S9"/>
    <property type="match status" value="1"/>
</dbReference>
<feature type="compositionally biased region" description="Low complexity" evidence="3">
    <location>
        <begin position="648"/>
        <end position="659"/>
    </location>
</feature>
<sequence>MRPADLALLRTPGTPTVSPDGRMAVVAVGRPDLDADTYRAQLWAVPTDGSAPARPLTSGARDSAPAFSPDGRWLAYLSTPDRGHPQVHLLPTAGGAPRRLTDAPLGAGAPVWSPDSRRLAWVARVPEAGRYGTAEDVPPEAEPPRLVTRLRHRVDDVGYTADRPSCVFVLDLPDDPFDDTAELPGPRQVTDGRGEDTDVAWSPDGRTLAFVSARHARADRDLVRDVWLVPVTGGDPRRVTRGRGECRLPAFDPTGASIYVTARPDLGPDGLDVAARGLTLCRVPAAGGPLRPVLDPRDTHRGDDTPATVLAGGAALVGVERRGSVALLRVPLDGGTPETLVDGPFTVRGFGAGGGVVVATVGHDRSAGELVALTPGRRRLLTGFGSALGATGRLHRSTERTVVTADGTQVHGWVTVPEGPGPHPVLLTVHGGPFTQYGWSLLDETQVYVSAGYAVVQCNPRGSSGYGEEHARAVVGAWGDRDGDDVLAFLDAALADPALDADRVGVHGGSYGGFLAALLLTRTHRFAAAVVERAVTDPVSFVGSSDIGWWYAAAYMGTDPVSPLAEAASIRTPTLVVHSEQDERCPVEQGRRLFVALQQRGVPSALLLFPGEGHELSRSGRPRHRLARFEHLLAWWDRWLPAAAGGAHASRSRASSGASPDTTSRPPTRVHGKTATWPTSPAGTGRPPSMS</sequence>
<proteinExistence type="predicted"/>
<evidence type="ECO:0000256" key="3">
    <source>
        <dbReference type="SAM" id="MobiDB-lite"/>
    </source>
</evidence>
<dbReference type="STRING" id="1296565.SAMN05660657_01440"/>
<dbReference type="PANTHER" id="PTHR42776:SF27">
    <property type="entry name" value="DIPEPTIDYL PEPTIDASE FAMILY MEMBER 6"/>
    <property type="match status" value="1"/>
</dbReference>
<dbReference type="SUPFAM" id="SSF82171">
    <property type="entry name" value="DPP6 N-terminal domain-like"/>
    <property type="match status" value="1"/>
</dbReference>
<dbReference type="RefSeq" id="WP_093578695.1">
    <property type="nucleotide sequence ID" value="NZ_FPBA01000003.1"/>
</dbReference>
<dbReference type="EMBL" id="FPBA01000003">
    <property type="protein sequence ID" value="SFT53643.1"/>
    <property type="molecule type" value="Genomic_DNA"/>
</dbReference>
<evidence type="ECO:0000313" key="6">
    <source>
        <dbReference type="Proteomes" id="UP000199546"/>
    </source>
</evidence>